<dbReference type="InterPro" id="IPR050221">
    <property type="entry name" value="26S_Proteasome_ATPase"/>
</dbReference>
<dbReference type="AlphaFoldDB" id="M1WTX0"/>
<dbReference type="Gene3D" id="3.40.50.300">
    <property type="entry name" value="P-loop containing nucleotide triphosphate hydrolases"/>
    <property type="match status" value="1"/>
</dbReference>
<dbReference type="InterPro" id="IPR027417">
    <property type="entry name" value="P-loop_NTPase"/>
</dbReference>
<keyword evidence="2" id="KW-0547">Nucleotide-binding</keyword>
<name>M1WTX0_APPPP</name>
<evidence type="ECO:0000313" key="8">
    <source>
        <dbReference type="EMBL" id="CCH80543.1"/>
    </source>
</evidence>
<comment type="similarity">
    <text evidence="1">Belongs to the AAA ATPase family.</text>
</comment>
<dbReference type="InterPro" id="IPR003593">
    <property type="entry name" value="AAA+_ATPase"/>
</dbReference>
<keyword evidence="6" id="KW-0472">Membrane</keyword>
<dbReference type="InterPro" id="IPR003959">
    <property type="entry name" value="ATPase_AAA_core"/>
</dbReference>
<dbReference type="Pfam" id="PF00004">
    <property type="entry name" value="AAA"/>
    <property type="match status" value="1"/>
</dbReference>
<dbReference type="GO" id="GO:0016887">
    <property type="term" value="F:ATP hydrolysis activity"/>
    <property type="evidence" value="ECO:0007669"/>
    <property type="project" value="InterPro"/>
</dbReference>
<evidence type="ECO:0000256" key="6">
    <source>
        <dbReference type="SAM" id="Phobius"/>
    </source>
</evidence>
<dbReference type="SUPFAM" id="SSF52540">
    <property type="entry name" value="P-loop containing nucleoside triphosphate hydrolases"/>
    <property type="match status" value="1"/>
</dbReference>
<dbReference type="EMBL" id="HE819264">
    <property type="protein sequence ID" value="CCH80543.1"/>
    <property type="molecule type" value="Genomic_DNA"/>
</dbReference>
<keyword evidence="6" id="KW-1133">Transmembrane helix</keyword>
<proteinExistence type="inferred from homology"/>
<protein>
    <submittedName>
        <fullName evidence="8">ATPase</fullName>
    </submittedName>
</protein>
<sequence length="414" mass="47133">MSQKKIEKSENEEPQTNQETKPITNNNIKFTSLVKINLILFIFAGLFISGFIYFLLLNTNVRELEKRVIISENDFANLKTTLNQLKETNNKANLEKETLSNNGNQEDLLIPQFQISDPTKFLSFDKLIGFKEEKVAVDGFIDYIYNKTKYENVGDVEPPLGILLYGCPGTGKTTLARAVAKETKLPFLEISSSMFSQKYRGIAPQMVKDLFATAREVAEQKGGAIIFLDECETIFVNINNLEANSEVANVVNAFKTEMTSIDNNPNKPVFVIAATNHIDQLEEAIKSRFTYNIEVKPFARQERQEFLKFMINRPPNPYSDESKKNLFEEINVALEDYQGENSFLKSNPTLEKILKTAINVFCKNREIMEPKTSENSTKSKLREQIEKSDLKTAYSMVVSKDTTILDKIENSTNK</sequence>
<feature type="transmembrane region" description="Helical" evidence="6">
    <location>
        <begin position="38"/>
        <end position="57"/>
    </location>
</feature>
<evidence type="ECO:0000256" key="5">
    <source>
        <dbReference type="SAM" id="MobiDB-lite"/>
    </source>
</evidence>
<keyword evidence="4" id="KW-0175">Coiled coil</keyword>
<accession>M1WTX0</accession>
<dbReference type="PRINTS" id="PR00819">
    <property type="entry name" value="CBXCFQXSUPER"/>
</dbReference>
<dbReference type="GO" id="GO:0005524">
    <property type="term" value="F:ATP binding"/>
    <property type="evidence" value="ECO:0007669"/>
    <property type="project" value="UniProtKB-KW"/>
</dbReference>
<evidence type="ECO:0000259" key="7">
    <source>
        <dbReference type="SMART" id="SM00382"/>
    </source>
</evidence>
<evidence type="ECO:0000256" key="1">
    <source>
        <dbReference type="ARBA" id="ARBA00006914"/>
    </source>
</evidence>
<feature type="compositionally biased region" description="Basic and acidic residues" evidence="5">
    <location>
        <begin position="1"/>
        <end position="11"/>
    </location>
</feature>
<feature type="region of interest" description="Disordered" evidence="5">
    <location>
        <begin position="1"/>
        <end position="23"/>
    </location>
</feature>
<dbReference type="InterPro" id="IPR000641">
    <property type="entry name" value="CbxX/CfxQ"/>
</dbReference>
<dbReference type="PANTHER" id="PTHR23073">
    <property type="entry name" value="26S PROTEASOME REGULATORY SUBUNIT"/>
    <property type="match status" value="1"/>
</dbReference>
<keyword evidence="3" id="KW-0067">ATP-binding</keyword>
<feature type="compositionally biased region" description="Polar residues" evidence="5">
    <location>
        <begin position="14"/>
        <end position="23"/>
    </location>
</feature>
<reference evidence="8" key="1">
    <citation type="journal article" date="2013" name="Mol. Plant Microbe Interact.">
        <title>The AAA+ ATPases and HflB/FtsH proteases of 'Candidatus Phytoplasma mali': phylogenetic diversity, membrane topology, and relationship to strain virulence.</title>
        <authorList>
            <person name="Seemuller E."/>
            <person name="Sule S."/>
            <person name="Kube M."/>
            <person name="Jelkmann W."/>
            <person name="Schneider B."/>
        </authorList>
    </citation>
    <scope>NUCLEOTIDE SEQUENCE</scope>
    <source>
        <strain evidence="8">12-93</strain>
    </source>
</reference>
<feature type="coiled-coil region" evidence="4">
    <location>
        <begin position="75"/>
        <end position="102"/>
    </location>
</feature>
<feature type="domain" description="AAA+ ATPase" evidence="7">
    <location>
        <begin position="158"/>
        <end position="299"/>
    </location>
</feature>
<evidence type="ECO:0000256" key="3">
    <source>
        <dbReference type="ARBA" id="ARBA00022840"/>
    </source>
</evidence>
<keyword evidence="6" id="KW-0812">Transmembrane</keyword>
<dbReference type="SMART" id="SM00382">
    <property type="entry name" value="AAA"/>
    <property type="match status" value="1"/>
</dbReference>
<evidence type="ECO:0000256" key="2">
    <source>
        <dbReference type="ARBA" id="ARBA00022741"/>
    </source>
</evidence>
<gene>
    <name evidence="8" type="primary">ATPase AP406</name>
</gene>
<organism evidence="8">
    <name type="scientific">Apple proliferation phytoplasma</name>
    <dbReference type="NCBI Taxonomy" id="37692"/>
    <lineage>
        <taxon>Bacteria</taxon>
        <taxon>Bacillati</taxon>
        <taxon>Mycoplasmatota</taxon>
        <taxon>Mollicutes</taxon>
        <taxon>Acholeplasmatales</taxon>
        <taxon>Acholeplasmataceae</taxon>
        <taxon>Candidatus Phytoplasma</taxon>
        <taxon>16SrX (Apple proliferation group)</taxon>
    </lineage>
</organism>
<evidence type="ECO:0000256" key="4">
    <source>
        <dbReference type="SAM" id="Coils"/>
    </source>
</evidence>